<dbReference type="OrthoDB" id="2938694at2"/>
<keyword evidence="10" id="KW-1185">Reference proteome</keyword>
<proteinExistence type="predicted"/>
<dbReference type="Proteomes" id="UP000253314">
    <property type="component" value="Unassembled WGS sequence"/>
</dbReference>
<feature type="domain" description="Gram-positive cocci surface proteins LPxTG" evidence="8">
    <location>
        <begin position="147"/>
        <end position="180"/>
    </location>
</feature>
<keyword evidence="3" id="KW-0964">Secreted</keyword>
<evidence type="ECO:0000256" key="7">
    <source>
        <dbReference type="SAM" id="Phobius"/>
    </source>
</evidence>
<keyword evidence="7" id="KW-1133">Transmembrane helix</keyword>
<evidence type="ECO:0000256" key="2">
    <source>
        <dbReference type="ARBA" id="ARBA00022512"/>
    </source>
</evidence>
<feature type="transmembrane region" description="Helical" evidence="7">
    <location>
        <begin position="160"/>
        <end position="180"/>
    </location>
</feature>
<reference evidence="9 10" key="1">
    <citation type="submission" date="2018-07" db="EMBL/GenBank/DDBJ databases">
        <title>Lottiidibacillus patelloidae gen. nov., sp. nov., isolated from the intestinal tract of a marine limpet and the reclassification of B. taeanensis BH030017T, B. algicola KMM 3737T and B. hwajinpoensis SW-72T as genus Lottiidibacillus.</title>
        <authorList>
            <person name="Liu R."/>
            <person name="Huang Z."/>
        </authorList>
    </citation>
    <scope>NUCLEOTIDE SEQUENCE [LARGE SCALE GENOMIC DNA]</scope>
    <source>
        <strain evidence="9 10">BH030017</strain>
    </source>
</reference>
<sequence>MTIPISNFETSPTQFIFNKKESSKGVLSAVYELKVKQNKQEKSNFSKPITLSLKVDPNFINNESKVKLYALNKESMQWKEIGGIYKEGILTAEVTNAAVFAVFEKEEEPLDDIVKEPVKEEPVKEDPQTDKQPEKEEDKQPTSPAADNKHKKLPNTATSMYNMLTAGLTFIVIGLMLAFLQHRRFKKSFEV</sequence>
<evidence type="ECO:0000256" key="6">
    <source>
        <dbReference type="SAM" id="MobiDB-lite"/>
    </source>
</evidence>
<dbReference type="RefSeq" id="WP_113805924.1">
    <property type="nucleotide sequence ID" value="NZ_QOCW01000008.1"/>
</dbReference>
<keyword evidence="7" id="KW-0472">Membrane</keyword>
<keyword evidence="2" id="KW-0134">Cell wall</keyword>
<evidence type="ECO:0000256" key="4">
    <source>
        <dbReference type="ARBA" id="ARBA00022729"/>
    </source>
</evidence>
<evidence type="ECO:0000256" key="5">
    <source>
        <dbReference type="ARBA" id="ARBA00023088"/>
    </source>
</evidence>
<evidence type="ECO:0000256" key="3">
    <source>
        <dbReference type="ARBA" id="ARBA00022525"/>
    </source>
</evidence>
<feature type="region of interest" description="Disordered" evidence="6">
    <location>
        <begin position="111"/>
        <end position="154"/>
    </location>
</feature>
<name>A0A366XU01_9BACI</name>
<accession>A0A366XU01</accession>
<keyword evidence="7" id="KW-0812">Transmembrane</keyword>
<comment type="subcellular location">
    <subcellularLocation>
        <location evidence="1">Secreted</location>
        <location evidence="1">Cell wall</location>
        <topology evidence="1">Peptidoglycan-anchor</topology>
    </subcellularLocation>
</comment>
<evidence type="ECO:0000256" key="1">
    <source>
        <dbReference type="ARBA" id="ARBA00004168"/>
    </source>
</evidence>
<evidence type="ECO:0000313" key="10">
    <source>
        <dbReference type="Proteomes" id="UP000253314"/>
    </source>
</evidence>
<organism evidence="9 10">
    <name type="scientific">Bacillus taeanensis</name>
    <dbReference type="NCBI Taxonomy" id="273032"/>
    <lineage>
        <taxon>Bacteria</taxon>
        <taxon>Bacillati</taxon>
        <taxon>Bacillota</taxon>
        <taxon>Bacilli</taxon>
        <taxon>Bacillales</taxon>
        <taxon>Bacillaceae</taxon>
        <taxon>Bacillus</taxon>
    </lineage>
</organism>
<dbReference type="AlphaFoldDB" id="A0A366XU01"/>
<comment type="caution">
    <text evidence="9">The sequence shown here is derived from an EMBL/GenBank/DDBJ whole genome shotgun (WGS) entry which is preliminary data.</text>
</comment>
<keyword evidence="5" id="KW-0572">Peptidoglycan-anchor</keyword>
<keyword evidence="4" id="KW-0732">Signal</keyword>
<evidence type="ECO:0000313" key="9">
    <source>
        <dbReference type="EMBL" id="RBW69840.1"/>
    </source>
</evidence>
<dbReference type="InterPro" id="IPR019931">
    <property type="entry name" value="LPXTG_anchor"/>
</dbReference>
<gene>
    <name evidence="9" type="ORF">DS031_09945</name>
</gene>
<feature type="compositionally biased region" description="Basic and acidic residues" evidence="6">
    <location>
        <begin position="112"/>
        <end position="140"/>
    </location>
</feature>
<dbReference type="EMBL" id="QOCW01000008">
    <property type="protein sequence ID" value="RBW69840.1"/>
    <property type="molecule type" value="Genomic_DNA"/>
</dbReference>
<protein>
    <recommendedName>
        <fullName evidence="8">Gram-positive cocci surface proteins LPxTG domain-containing protein</fullName>
    </recommendedName>
</protein>
<dbReference type="NCBIfam" id="TIGR01167">
    <property type="entry name" value="LPXTG_anchor"/>
    <property type="match status" value="1"/>
</dbReference>
<evidence type="ECO:0000259" key="8">
    <source>
        <dbReference type="Pfam" id="PF00746"/>
    </source>
</evidence>
<dbReference type="Pfam" id="PF00746">
    <property type="entry name" value="Gram_pos_anchor"/>
    <property type="match status" value="1"/>
</dbReference>